<reference evidence="2 3" key="1">
    <citation type="journal article" date="2019" name="Nat. Ecol. Evol.">
        <title>Megaphylogeny resolves global patterns of mushroom evolution.</title>
        <authorList>
            <person name="Varga T."/>
            <person name="Krizsan K."/>
            <person name="Foldi C."/>
            <person name="Dima B."/>
            <person name="Sanchez-Garcia M."/>
            <person name="Sanchez-Ramirez S."/>
            <person name="Szollosi G.J."/>
            <person name="Szarkandi J.G."/>
            <person name="Papp V."/>
            <person name="Albert L."/>
            <person name="Andreopoulos W."/>
            <person name="Angelini C."/>
            <person name="Antonin V."/>
            <person name="Barry K.W."/>
            <person name="Bougher N.L."/>
            <person name="Buchanan P."/>
            <person name="Buyck B."/>
            <person name="Bense V."/>
            <person name="Catcheside P."/>
            <person name="Chovatia M."/>
            <person name="Cooper J."/>
            <person name="Damon W."/>
            <person name="Desjardin D."/>
            <person name="Finy P."/>
            <person name="Geml J."/>
            <person name="Haridas S."/>
            <person name="Hughes K."/>
            <person name="Justo A."/>
            <person name="Karasinski D."/>
            <person name="Kautmanova I."/>
            <person name="Kiss B."/>
            <person name="Kocsube S."/>
            <person name="Kotiranta H."/>
            <person name="LaButti K.M."/>
            <person name="Lechner B.E."/>
            <person name="Liimatainen K."/>
            <person name="Lipzen A."/>
            <person name="Lukacs Z."/>
            <person name="Mihaltcheva S."/>
            <person name="Morgado L.N."/>
            <person name="Niskanen T."/>
            <person name="Noordeloos M.E."/>
            <person name="Ohm R.A."/>
            <person name="Ortiz-Santana B."/>
            <person name="Ovrebo C."/>
            <person name="Racz N."/>
            <person name="Riley R."/>
            <person name="Savchenko A."/>
            <person name="Shiryaev A."/>
            <person name="Soop K."/>
            <person name="Spirin V."/>
            <person name="Szebenyi C."/>
            <person name="Tomsovsky M."/>
            <person name="Tulloss R.E."/>
            <person name="Uehling J."/>
            <person name="Grigoriev I.V."/>
            <person name="Vagvolgyi C."/>
            <person name="Papp T."/>
            <person name="Martin F.M."/>
            <person name="Miettinen O."/>
            <person name="Hibbett D.S."/>
            <person name="Nagy L.G."/>
        </authorList>
    </citation>
    <scope>NUCLEOTIDE SEQUENCE [LARGE SCALE GENOMIC DNA]</scope>
    <source>
        <strain evidence="2 3">FP101781</strain>
    </source>
</reference>
<dbReference type="AlphaFoldDB" id="A0A4Y7TR02"/>
<proteinExistence type="predicted"/>
<gene>
    <name evidence="2" type="ORF">FA13DRAFT_1254199</name>
</gene>
<dbReference type="EMBL" id="QPFP01000006">
    <property type="protein sequence ID" value="TEB36401.1"/>
    <property type="molecule type" value="Genomic_DNA"/>
</dbReference>
<feature type="region of interest" description="Disordered" evidence="1">
    <location>
        <begin position="64"/>
        <end position="86"/>
    </location>
</feature>
<name>A0A4Y7TR02_COPMI</name>
<feature type="compositionally biased region" description="Basic and acidic residues" evidence="1">
    <location>
        <begin position="224"/>
        <end position="242"/>
    </location>
</feature>
<evidence type="ECO:0000313" key="3">
    <source>
        <dbReference type="Proteomes" id="UP000298030"/>
    </source>
</evidence>
<sequence length="371" mass="41899">MKPGKQNSVTELLQRKRGEQFRHQQNLLKSRSHISSSSPFIRNKPTLPVSLAFLSLDDETLYNTSSKTSPTGYDPTERQSECSGPVPPRSWIQAQLTKQDVYLTVAWRAEALSLLYSQLDVRITEDKILPLSVLCLLPLIAGCTISELRNDVLPFIPQHLRKQAVRYTAVQKPLSGSRLWLLYEEDGHSDGELFVMGPHVTIRDDYFIRLNQGDGNELVSELQDSERKDLGRGSHEECKENGGGEGEETDDWEADDSSSKLLTTFAAVSTKLSLSTILTLPPTITHLALVHLSAPIAMHRVPQTCPLLVFLDLSFNEWLGSPTIETEKSLARVDWSRWSQLQTLGWRHYPMPDTLRVSINRGRWDDITIIQ</sequence>
<dbReference type="OrthoDB" id="3264363at2759"/>
<organism evidence="2 3">
    <name type="scientific">Coprinellus micaceus</name>
    <name type="common">Glistening ink-cap mushroom</name>
    <name type="synonym">Coprinus micaceus</name>
    <dbReference type="NCBI Taxonomy" id="71717"/>
    <lineage>
        <taxon>Eukaryota</taxon>
        <taxon>Fungi</taxon>
        <taxon>Dikarya</taxon>
        <taxon>Basidiomycota</taxon>
        <taxon>Agaricomycotina</taxon>
        <taxon>Agaricomycetes</taxon>
        <taxon>Agaricomycetidae</taxon>
        <taxon>Agaricales</taxon>
        <taxon>Agaricineae</taxon>
        <taxon>Psathyrellaceae</taxon>
        <taxon>Coprinellus</taxon>
    </lineage>
</organism>
<accession>A0A4Y7TR02</accession>
<dbReference type="Proteomes" id="UP000298030">
    <property type="component" value="Unassembled WGS sequence"/>
</dbReference>
<evidence type="ECO:0000256" key="1">
    <source>
        <dbReference type="SAM" id="MobiDB-lite"/>
    </source>
</evidence>
<feature type="compositionally biased region" description="Acidic residues" evidence="1">
    <location>
        <begin position="245"/>
        <end position="254"/>
    </location>
</feature>
<protein>
    <submittedName>
        <fullName evidence="2">Uncharacterized protein</fullName>
    </submittedName>
</protein>
<feature type="region of interest" description="Disordered" evidence="1">
    <location>
        <begin position="223"/>
        <end position="254"/>
    </location>
</feature>
<evidence type="ECO:0000313" key="2">
    <source>
        <dbReference type="EMBL" id="TEB36401.1"/>
    </source>
</evidence>
<keyword evidence="3" id="KW-1185">Reference proteome</keyword>
<comment type="caution">
    <text evidence="2">The sequence shown here is derived from an EMBL/GenBank/DDBJ whole genome shotgun (WGS) entry which is preliminary data.</text>
</comment>